<evidence type="ECO:0000256" key="3">
    <source>
        <dbReference type="ARBA" id="ARBA00011738"/>
    </source>
</evidence>
<dbReference type="GO" id="GO:0008661">
    <property type="term" value="F:1-deoxy-D-xylulose-5-phosphate synthase activity"/>
    <property type="evidence" value="ECO:0007669"/>
    <property type="project" value="UniProtKB-UniRule"/>
</dbReference>
<dbReference type="NCBIfam" id="NF003933">
    <property type="entry name" value="PRK05444.2-2"/>
    <property type="match status" value="1"/>
</dbReference>
<comment type="cofactor">
    <cofactor evidence="10">
        <name>thiamine diphosphate</name>
        <dbReference type="ChEBI" id="CHEBI:58937"/>
    </cofactor>
    <text evidence="10">Binds 1 thiamine pyrophosphate per subunit.</text>
</comment>
<feature type="binding site" evidence="10">
    <location>
        <begin position="117"/>
        <end position="119"/>
    </location>
    <ligand>
        <name>thiamine diphosphate</name>
        <dbReference type="ChEBI" id="CHEBI:58937"/>
    </ligand>
</feature>
<dbReference type="Proteomes" id="UP000698963">
    <property type="component" value="Unassembled WGS sequence"/>
</dbReference>
<dbReference type="Gene3D" id="3.40.50.970">
    <property type="match status" value="2"/>
</dbReference>
<keyword evidence="9 10" id="KW-0414">Isoprene biosynthesis</keyword>
<dbReference type="InterPro" id="IPR009014">
    <property type="entry name" value="Transketo_C/PFOR_II"/>
</dbReference>
<comment type="caution">
    <text evidence="12">The sequence shown here is derived from an EMBL/GenBank/DDBJ whole genome shotgun (WGS) entry which is preliminary data.</text>
</comment>
<comment type="catalytic activity">
    <reaction evidence="10">
        <text>D-glyceraldehyde 3-phosphate + pyruvate + H(+) = 1-deoxy-D-xylulose 5-phosphate + CO2</text>
        <dbReference type="Rhea" id="RHEA:12605"/>
        <dbReference type="ChEBI" id="CHEBI:15361"/>
        <dbReference type="ChEBI" id="CHEBI:15378"/>
        <dbReference type="ChEBI" id="CHEBI:16526"/>
        <dbReference type="ChEBI" id="CHEBI:57792"/>
        <dbReference type="ChEBI" id="CHEBI:59776"/>
        <dbReference type="EC" id="2.2.1.7"/>
    </reaction>
</comment>
<dbReference type="CDD" id="cd02007">
    <property type="entry name" value="TPP_DXS"/>
    <property type="match status" value="1"/>
</dbReference>
<dbReference type="EMBL" id="DYZA01000094">
    <property type="protein sequence ID" value="HJD96980.1"/>
    <property type="molecule type" value="Genomic_DNA"/>
</dbReference>
<evidence type="ECO:0000259" key="11">
    <source>
        <dbReference type="SMART" id="SM00861"/>
    </source>
</evidence>
<evidence type="ECO:0000313" key="12">
    <source>
        <dbReference type="EMBL" id="HJD96980.1"/>
    </source>
</evidence>
<feature type="binding site" evidence="10">
    <location>
        <position position="177"/>
    </location>
    <ligand>
        <name>thiamine diphosphate</name>
        <dbReference type="ChEBI" id="CHEBI:58937"/>
    </ligand>
</feature>
<dbReference type="GO" id="GO:0005829">
    <property type="term" value="C:cytosol"/>
    <property type="evidence" value="ECO:0007669"/>
    <property type="project" value="TreeGrafter"/>
</dbReference>
<comment type="function">
    <text evidence="10">Catalyzes the acyloin condensation reaction between C atoms 2 and 3 of pyruvate and glyceraldehyde 3-phosphate to yield 1-deoxy-D-xylulose-5-phosphate (DXP).</text>
</comment>
<keyword evidence="6 10" id="KW-0460">Magnesium</keyword>
<feature type="domain" description="Transketolase-like pyrimidine-binding" evidence="11">
    <location>
        <begin position="322"/>
        <end position="485"/>
    </location>
</feature>
<dbReference type="InterPro" id="IPR033248">
    <property type="entry name" value="Transketolase_C"/>
</dbReference>
<feature type="binding site" evidence="10">
    <location>
        <position position="287"/>
    </location>
    <ligand>
        <name>thiamine diphosphate</name>
        <dbReference type="ChEBI" id="CHEBI:58937"/>
    </ligand>
</feature>
<dbReference type="AlphaFoldDB" id="A0A921DQW1"/>
<evidence type="ECO:0000256" key="8">
    <source>
        <dbReference type="ARBA" id="ARBA00023052"/>
    </source>
</evidence>
<comment type="pathway">
    <text evidence="1 10">Metabolic intermediate biosynthesis; 1-deoxy-D-xylulose 5-phosphate biosynthesis; 1-deoxy-D-xylulose 5-phosphate from D-glyceraldehyde 3-phosphate and pyruvate: step 1/1.</text>
</comment>
<feature type="binding site" evidence="10">
    <location>
        <begin position="149"/>
        <end position="150"/>
    </location>
    <ligand>
        <name>thiamine diphosphate</name>
        <dbReference type="ChEBI" id="CHEBI:58937"/>
    </ligand>
</feature>
<comment type="cofactor">
    <cofactor evidence="10">
        <name>Mg(2+)</name>
        <dbReference type="ChEBI" id="CHEBI:18420"/>
    </cofactor>
    <text evidence="10">Binds 1 Mg(2+) ion per subunit.</text>
</comment>
<dbReference type="InterPro" id="IPR029061">
    <property type="entry name" value="THDP-binding"/>
</dbReference>
<evidence type="ECO:0000256" key="10">
    <source>
        <dbReference type="HAMAP-Rule" id="MF_00315"/>
    </source>
</evidence>
<dbReference type="GO" id="GO:0016114">
    <property type="term" value="P:terpenoid biosynthetic process"/>
    <property type="evidence" value="ECO:0007669"/>
    <property type="project" value="UniProtKB-UniRule"/>
</dbReference>
<dbReference type="GO" id="GO:0009228">
    <property type="term" value="P:thiamine biosynthetic process"/>
    <property type="evidence" value="ECO:0007669"/>
    <property type="project" value="UniProtKB-UniRule"/>
</dbReference>
<dbReference type="FunFam" id="3.40.50.970:FF:000005">
    <property type="entry name" value="1-deoxy-D-xylulose-5-phosphate synthase"/>
    <property type="match status" value="1"/>
</dbReference>
<keyword evidence="7 10" id="KW-0784">Thiamine biosynthesis</keyword>
<dbReference type="GO" id="GO:0000287">
    <property type="term" value="F:magnesium ion binding"/>
    <property type="evidence" value="ECO:0007669"/>
    <property type="project" value="UniProtKB-UniRule"/>
</dbReference>
<keyword evidence="8 10" id="KW-0786">Thiamine pyrophosphate</keyword>
<dbReference type="NCBIfam" id="TIGR00204">
    <property type="entry name" value="dxs"/>
    <property type="match status" value="1"/>
</dbReference>
<evidence type="ECO:0000256" key="5">
    <source>
        <dbReference type="ARBA" id="ARBA00022723"/>
    </source>
</evidence>
<evidence type="ECO:0000313" key="13">
    <source>
        <dbReference type="Proteomes" id="UP000698963"/>
    </source>
</evidence>
<dbReference type="CDD" id="cd07033">
    <property type="entry name" value="TPP_PYR_DXS_TK_like"/>
    <property type="match status" value="1"/>
</dbReference>
<dbReference type="Pfam" id="PF02779">
    <property type="entry name" value="Transket_pyr"/>
    <property type="match status" value="1"/>
</dbReference>
<proteinExistence type="inferred from homology"/>
<dbReference type="PROSITE" id="PS00802">
    <property type="entry name" value="TRANSKETOLASE_2"/>
    <property type="match status" value="1"/>
</dbReference>
<dbReference type="SUPFAM" id="SSF52922">
    <property type="entry name" value="TK C-terminal domain-like"/>
    <property type="match status" value="1"/>
</dbReference>
<dbReference type="InterPro" id="IPR005477">
    <property type="entry name" value="Dxylulose-5-P_synthase"/>
</dbReference>
<dbReference type="InterPro" id="IPR020826">
    <property type="entry name" value="Transketolase_BS"/>
</dbReference>
<evidence type="ECO:0000256" key="6">
    <source>
        <dbReference type="ARBA" id="ARBA00022842"/>
    </source>
</evidence>
<dbReference type="GO" id="GO:0030976">
    <property type="term" value="F:thiamine pyrophosphate binding"/>
    <property type="evidence" value="ECO:0007669"/>
    <property type="project" value="UniProtKB-UniRule"/>
</dbReference>
<keyword evidence="4 10" id="KW-0808">Transferase</keyword>
<gene>
    <name evidence="10 12" type="primary">dxs</name>
    <name evidence="12" type="ORF">K8W16_04980</name>
</gene>
<accession>A0A921DQW1</accession>
<dbReference type="Pfam" id="PF02780">
    <property type="entry name" value="Transketolase_C"/>
    <property type="match status" value="1"/>
</dbReference>
<evidence type="ECO:0000256" key="1">
    <source>
        <dbReference type="ARBA" id="ARBA00004980"/>
    </source>
</evidence>
<dbReference type="SMART" id="SM00861">
    <property type="entry name" value="Transket_pyr"/>
    <property type="match status" value="1"/>
</dbReference>
<dbReference type="RefSeq" id="WP_304121676.1">
    <property type="nucleotide sequence ID" value="NZ_DYZA01000094.1"/>
</dbReference>
<dbReference type="InterPro" id="IPR005475">
    <property type="entry name" value="Transketolase-like_Pyr-bd"/>
</dbReference>
<evidence type="ECO:0000256" key="9">
    <source>
        <dbReference type="ARBA" id="ARBA00023229"/>
    </source>
</evidence>
<dbReference type="EC" id="2.2.1.7" evidence="10"/>
<dbReference type="PANTHER" id="PTHR43322">
    <property type="entry name" value="1-D-DEOXYXYLULOSE 5-PHOSPHATE SYNTHASE-RELATED"/>
    <property type="match status" value="1"/>
</dbReference>
<evidence type="ECO:0000256" key="7">
    <source>
        <dbReference type="ARBA" id="ARBA00022977"/>
    </source>
</evidence>
<comment type="similarity">
    <text evidence="2 10">Belongs to the transketolase family. DXPS subfamily.</text>
</comment>
<feature type="binding site" evidence="10">
    <location>
        <position position="177"/>
    </location>
    <ligand>
        <name>Mg(2+)</name>
        <dbReference type="ChEBI" id="CHEBI:18420"/>
    </ligand>
</feature>
<comment type="subunit">
    <text evidence="3 10">Homodimer.</text>
</comment>
<evidence type="ECO:0000256" key="2">
    <source>
        <dbReference type="ARBA" id="ARBA00011081"/>
    </source>
</evidence>
<name>A0A921DQW1_9BACT</name>
<protein>
    <recommendedName>
        <fullName evidence="10">1-deoxy-D-xylulose-5-phosphate synthase</fullName>
        <ecNumber evidence="10">2.2.1.7</ecNumber>
    </recommendedName>
    <alternativeName>
        <fullName evidence="10">1-deoxyxylulose-5-phosphate synthase</fullName>
        <shortName evidence="10">DXP synthase</shortName>
        <shortName evidence="10">DXPS</shortName>
    </alternativeName>
</protein>
<evidence type="ECO:0000256" key="4">
    <source>
        <dbReference type="ARBA" id="ARBA00022679"/>
    </source>
</evidence>
<sequence length="645" mass="69371">MNDTPLLSSLHLPEDIPGLSLSLKLALAQELRDTIIRVVTQNGGHLAPSLGVVELTIALLSCFDASRDPIVWDVGHQSYPWKLLTGRAERFDTLRRYGGISGFPNRQESPYDYFGVGHASTSISAALGMATARDLRGGKEHVVAVIGDGALSGGMALEALNQAGGMGKRLIVILNDNKMSISENTGALSRFLSRNLSHSTVMHIKQHVARVLSRLPKGESIVDIIKKGELSFKSFFTPGVLFEAFQFNYIGPINGHDILQLEKHLQAAKELDMPVLLHIRTRKGKGYSPAEHDPAHFHGISASVPDEIGTPPQPSGWKPSGPGFSQAFGDALCRLAAKDPHLFAITAAMPDGTGLQGFHERFPERFADVGICEEHAVTFAAGLASRGFHPVVAIYSTFMQRAYDQIIHDVCLQNLPVTLCLDRAGLVGEDGPTHHGAFDLSWLRSVPNLSLAAPRDENSLSGALALAVSMQSPVALRYPRGSGRKLDPSRYALADRLEQTGPGYPPPGRGELLLRGNTRVCIIAAGQRAVPCAEAALLAAEKTGNLASVFDACWVKPLPEEQILALAGENDALLLVEENSLLGGFSSAVLELLADHDALGKLKIRRLGLPDRFLPHGPLRRLRADVGLNVQGILAALEELLLPLS</sequence>
<dbReference type="PANTHER" id="PTHR43322:SF5">
    <property type="entry name" value="1-DEOXY-D-XYLULOSE-5-PHOSPHATE SYNTHASE, CHLOROPLASTIC"/>
    <property type="match status" value="1"/>
</dbReference>
<dbReference type="SUPFAM" id="SSF52518">
    <property type="entry name" value="Thiamin diphosphate-binding fold (THDP-binding)"/>
    <property type="match status" value="1"/>
</dbReference>
<dbReference type="HAMAP" id="MF_00315">
    <property type="entry name" value="DXP_synth"/>
    <property type="match status" value="1"/>
</dbReference>
<dbReference type="GO" id="GO:0019288">
    <property type="term" value="P:isopentenyl diphosphate biosynthetic process, methylerythritol 4-phosphate pathway"/>
    <property type="evidence" value="ECO:0007669"/>
    <property type="project" value="TreeGrafter"/>
</dbReference>
<feature type="binding site" evidence="10">
    <location>
        <position position="76"/>
    </location>
    <ligand>
        <name>thiamine diphosphate</name>
        <dbReference type="ChEBI" id="CHEBI:58937"/>
    </ligand>
</feature>
<reference evidence="12" key="2">
    <citation type="submission" date="2021-09" db="EMBL/GenBank/DDBJ databases">
        <authorList>
            <person name="Gilroy R."/>
        </authorList>
    </citation>
    <scope>NUCLEOTIDE SEQUENCE</scope>
    <source>
        <strain evidence="12">ChiGjej2B2-19336</strain>
    </source>
</reference>
<organism evidence="12 13">
    <name type="scientific">Mailhella massiliensis</name>
    <dbReference type="NCBI Taxonomy" id="1903261"/>
    <lineage>
        <taxon>Bacteria</taxon>
        <taxon>Pseudomonadati</taxon>
        <taxon>Thermodesulfobacteriota</taxon>
        <taxon>Desulfovibrionia</taxon>
        <taxon>Desulfovibrionales</taxon>
        <taxon>Desulfovibrionaceae</taxon>
        <taxon>Mailhella</taxon>
    </lineage>
</organism>
<dbReference type="Gene3D" id="3.40.50.920">
    <property type="match status" value="1"/>
</dbReference>
<dbReference type="Pfam" id="PF13292">
    <property type="entry name" value="DXP_synthase_N"/>
    <property type="match status" value="1"/>
</dbReference>
<keyword evidence="5 10" id="KW-0479">Metal-binding</keyword>
<reference evidence="12" key="1">
    <citation type="journal article" date="2021" name="PeerJ">
        <title>Extensive microbial diversity within the chicken gut microbiome revealed by metagenomics and culture.</title>
        <authorList>
            <person name="Gilroy R."/>
            <person name="Ravi A."/>
            <person name="Getino M."/>
            <person name="Pursley I."/>
            <person name="Horton D.L."/>
            <person name="Alikhan N.F."/>
            <person name="Baker D."/>
            <person name="Gharbi K."/>
            <person name="Hall N."/>
            <person name="Watson M."/>
            <person name="Adriaenssens E.M."/>
            <person name="Foster-Nyarko E."/>
            <person name="Jarju S."/>
            <person name="Secka A."/>
            <person name="Antonio M."/>
            <person name="Oren A."/>
            <person name="Chaudhuri R.R."/>
            <person name="La Ragione R."/>
            <person name="Hildebrand F."/>
            <person name="Pallen M.J."/>
        </authorList>
    </citation>
    <scope>NUCLEOTIDE SEQUENCE</scope>
    <source>
        <strain evidence="12">ChiGjej2B2-19336</strain>
    </source>
</reference>
<feature type="binding site" evidence="10">
    <location>
        <position position="373"/>
    </location>
    <ligand>
        <name>thiamine diphosphate</name>
        <dbReference type="ChEBI" id="CHEBI:58937"/>
    </ligand>
</feature>
<feature type="binding site" evidence="10">
    <location>
        <position position="148"/>
    </location>
    <ligand>
        <name>Mg(2+)</name>
        <dbReference type="ChEBI" id="CHEBI:18420"/>
    </ligand>
</feature>